<feature type="transmembrane region" description="Helical" evidence="6">
    <location>
        <begin position="118"/>
        <end position="141"/>
    </location>
</feature>
<dbReference type="NCBIfam" id="NF037982">
    <property type="entry name" value="Nramp_1"/>
    <property type="match status" value="1"/>
</dbReference>
<keyword evidence="8" id="KW-1185">Reference proteome</keyword>
<feature type="transmembrane region" description="Helical" evidence="6">
    <location>
        <begin position="230"/>
        <end position="252"/>
    </location>
</feature>
<dbReference type="Pfam" id="PF01566">
    <property type="entry name" value="Nramp"/>
    <property type="match status" value="1"/>
</dbReference>
<dbReference type="Gene3D" id="1.20.1740.10">
    <property type="entry name" value="Amino acid/polyamine transporter I"/>
    <property type="match status" value="1"/>
</dbReference>
<feature type="transmembrane region" description="Helical" evidence="6">
    <location>
        <begin position="48"/>
        <end position="67"/>
    </location>
</feature>
<feature type="transmembrane region" description="Helical" evidence="6">
    <location>
        <begin position="380"/>
        <end position="401"/>
    </location>
</feature>
<dbReference type="PANTHER" id="PTHR11706:SF33">
    <property type="entry name" value="NATURAL RESISTANCE-ASSOCIATED MACROPHAGE PROTEIN 2"/>
    <property type="match status" value="1"/>
</dbReference>
<accession>A0A7M4DR29</accession>
<reference evidence="7 8" key="1">
    <citation type="submission" date="2019-11" db="EMBL/GenBank/DDBJ databases">
        <authorList>
            <person name="Criscuolo A."/>
        </authorList>
    </citation>
    <scope>NUCLEOTIDE SEQUENCE [LARGE SCALE GENOMIC DNA]</scope>
    <source>
        <strain evidence="7">CIP111667</strain>
    </source>
</reference>
<feature type="transmembrane region" description="Helical" evidence="6">
    <location>
        <begin position="272"/>
        <end position="294"/>
    </location>
</feature>
<feature type="transmembrane region" description="Helical" evidence="6">
    <location>
        <begin position="322"/>
        <end position="341"/>
    </location>
</feature>
<organism evidence="7 8">
    <name type="scientific">Occultella aeris</name>
    <dbReference type="NCBI Taxonomy" id="2761496"/>
    <lineage>
        <taxon>Bacteria</taxon>
        <taxon>Bacillati</taxon>
        <taxon>Actinomycetota</taxon>
        <taxon>Actinomycetes</taxon>
        <taxon>Micrococcales</taxon>
        <taxon>Ruaniaceae</taxon>
        <taxon>Occultella</taxon>
    </lineage>
</organism>
<evidence type="ECO:0000313" key="7">
    <source>
        <dbReference type="EMBL" id="VZO39923.1"/>
    </source>
</evidence>
<dbReference type="GO" id="GO:0034755">
    <property type="term" value="P:iron ion transmembrane transport"/>
    <property type="evidence" value="ECO:0007669"/>
    <property type="project" value="TreeGrafter"/>
</dbReference>
<dbReference type="EMBL" id="CACRYJ010000066">
    <property type="protein sequence ID" value="VZO39923.1"/>
    <property type="molecule type" value="Genomic_DNA"/>
</dbReference>
<proteinExistence type="predicted"/>
<keyword evidence="5 6" id="KW-0472">Membrane</keyword>
<evidence type="ECO:0000256" key="1">
    <source>
        <dbReference type="ARBA" id="ARBA00004141"/>
    </source>
</evidence>
<evidence type="ECO:0000313" key="8">
    <source>
        <dbReference type="Proteomes" id="UP000419743"/>
    </source>
</evidence>
<evidence type="ECO:0000256" key="2">
    <source>
        <dbReference type="ARBA" id="ARBA00022448"/>
    </source>
</evidence>
<evidence type="ECO:0000256" key="5">
    <source>
        <dbReference type="ARBA" id="ARBA00023136"/>
    </source>
</evidence>
<dbReference type="GO" id="GO:0015086">
    <property type="term" value="F:cadmium ion transmembrane transporter activity"/>
    <property type="evidence" value="ECO:0007669"/>
    <property type="project" value="TreeGrafter"/>
</dbReference>
<evidence type="ECO:0000256" key="4">
    <source>
        <dbReference type="ARBA" id="ARBA00022989"/>
    </source>
</evidence>
<comment type="caution">
    <text evidence="7">The sequence shown here is derived from an EMBL/GenBank/DDBJ whole genome shotgun (WGS) entry which is preliminary data.</text>
</comment>
<dbReference type="InterPro" id="IPR001046">
    <property type="entry name" value="NRAMP_fam"/>
</dbReference>
<feature type="transmembrane region" description="Helical" evidence="6">
    <location>
        <begin position="88"/>
        <end position="106"/>
    </location>
</feature>
<evidence type="ECO:0000256" key="6">
    <source>
        <dbReference type="SAM" id="Phobius"/>
    </source>
</evidence>
<name>A0A7M4DR29_9MICO</name>
<feature type="transmembrane region" description="Helical" evidence="6">
    <location>
        <begin position="153"/>
        <end position="171"/>
    </location>
</feature>
<dbReference type="GO" id="GO:0005886">
    <property type="term" value="C:plasma membrane"/>
    <property type="evidence" value="ECO:0007669"/>
    <property type="project" value="TreeGrafter"/>
</dbReference>
<comment type="subcellular location">
    <subcellularLocation>
        <location evidence="1">Membrane</location>
        <topology evidence="1">Multi-pass membrane protein</topology>
    </subcellularLocation>
</comment>
<keyword evidence="3 6" id="KW-0812">Transmembrane</keyword>
<gene>
    <name evidence="7" type="primary">mntH_2</name>
    <name evidence="7" type="ORF">HALOF300_04621</name>
</gene>
<dbReference type="PANTHER" id="PTHR11706">
    <property type="entry name" value="SOLUTE CARRIER PROTEIN FAMILY 11 MEMBER"/>
    <property type="match status" value="1"/>
</dbReference>
<feature type="transmembrane region" description="Helical" evidence="6">
    <location>
        <begin position="191"/>
        <end position="210"/>
    </location>
</feature>
<dbReference type="RefSeq" id="WP_156743218.1">
    <property type="nucleotide sequence ID" value="NZ_CACRYJ010000066.1"/>
</dbReference>
<protein>
    <submittedName>
        <fullName evidence="7">Divalent metal cation transporter MntH</fullName>
    </submittedName>
</protein>
<dbReference type="AlphaFoldDB" id="A0A7M4DR29"/>
<sequence length="405" mass="41493">MSTSSPPAESRVRVPGRLGPAFITAALVFGPGSVTTASSMGAEFAYDLVWVPVIATVLMLCFVDLSVRIGLTTDTGPIGTVSRRMGRVVGVLVGLGAFAVTASFQAGNSVGTGAAGNVLFGGSTAVFAAVFTLAAIGFLWLRSFYKYLERTMIVIILVMLVIFVVTAVVSAPDLGALVAGLVPSVPTGSSAVVVSAVATTFSVVGAFYQIQLVREKGWGVDDYQVARRDAVVGTLILGTLSTVIMIAAAAVLNPAGLSVTSPADMATILEPAIGQWATVLFALGLWAAAFSSLIGNSTIGGSMLAGALGIEAGGLESKRVKLCITLVLVLGGVVAVAFGGIPVQLILTAQAVTILLVPLIGVVLVALSRHRDRGALRLRTPQLVLAVIGVLFLTLLAVTYVRNLL</sequence>
<dbReference type="GO" id="GO:0005384">
    <property type="term" value="F:manganese ion transmembrane transporter activity"/>
    <property type="evidence" value="ECO:0007669"/>
    <property type="project" value="TreeGrafter"/>
</dbReference>
<dbReference type="Proteomes" id="UP000419743">
    <property type="component" value="Unassembled WGS sequence"/>
</dbReference>
<keyword evidence="2" id="KW-0813">Transport</keyword>
<feature type="transmembrane region" description="Helical" evidence="6">
    <location>
        <begin position="21"/>
        <end position="42"/>
    </location>
</feature>
<keyword evidence="4 6" id="KW-1133">Transmembrane helix</keyword>
<feature type="transmembrane region" description="Helical" evidence="6">
    <location>
        <begin position="347"/>
        <end position="368"/>
    </location>
</feature>
<evidence type="ECO:0000256" key="3">
    <source>
        <dbReference type="ARBA" id="ARBA00022692"/>
    </source>
</evidence>